<feature type="non-terminal residue" evidence="2">
    <location>
        <position position="1"/>
    </location>
</feature>
<dbReference type="SUPFAM" id="SSF54427">
    <property type="entry name" value="NTF2-like"/>
    <property type="match status" value="1"/>
</dbReference>
<gene>
    <name evidence="2" type="primary">TIMM44_4</name>
    <name evidence="2" type="ORF">FOZ62_009894</name>
</gene>
<feature type="compositionally biased region" description="Basic and acidic residues" evidence="1">
    <location>
        <begin position="28"/>
        <end position="76"/>
    </location>
</feature>
<evidence type="ECO:0000313" key="3">
    <source>
        <dbReference type="Proteomes" id="UP000574390"/>
    </source>
</evidence>
<dbReference type="AlphaFoldDB" id="A0A7J6RKG1"/>
<evidence type="ECO:0000313" key="2">
    <source>
        <dbReference type="EMBL" id="KAF4721148.1"/>
    </source>
</evidence>
<feature type="region of interest" description="Disordered" evidence="1">
    <location>
        <begin position="27"/>
        <end position="90"/>
    </location>
</feature>
<dbReference type="InterPro" id="IPR032710">
    <property type="entry name" value="NTF2-like_dom_sf"/>
</dbReference>
<evidence type="ECO:0000256" key="1">
    <source>
        <dbReference type="SAM" id="MobiDB-lite"/>
    </source>
</evidence>
<dbReference type="Gene3D" id="3.10.450.240">
    <property type="match status" value="1"/>
</dbReference>
<sequence length="169" mass="18890">MKSAGESAKKVGVKALDRTTAFVNIMTKESKEGTAKRQEEFHRSQEAARQAAKDEAIREAAAEDPDVSPREKHFDVGSDAEPIPEHPHANALVVSDKQRSTWERFGFNTSDSEDSKFLGGFFDNPMLDRVFGETEIAQSIREMKETDPHFRLSQLVEDVENVVAPSLIK</sequence>
<accession>A0A7J6RKG1</accession>
<dbReference type="Proteomes" id="UP000574390">
    <property type="component" value="Unassembled WGS sequence"/>
</dbReference>
<proteinExistence type="predicted"/>
<comment type="caution">
    <text evidence="2">The sequence shown here is derived from an EMBL/GenBank/DDBJ whole genome shotgun (WGS) entry which is preliminary data.</text>
</comment>
<protein>
    <submittedName>
        <fullName evidence="2">Mitochondrial import inner membrane translocase subunit TIM44</fullName>
    </submittedName>
</protein>
<reference evidence="2 3" key="1">
    <citation type="submission" date="2020-04" db="EMBL/GenBank/DDBJ databases">
        <title>Perkinsus olseni comparative genomics.</title>
        <authorList>
            <person name="Bogema D.R."/>
        </authorList>
    </citation>
    <scope>NUCLEOTIDE SEQUENCE [LARGE SCALE GENOMIC DNA]</scope>
    <source>
        <strain evidence="2">ATCC PRA-205</strain>
    </source>
</reference>
<organism evidence="2 3">
    <name type="scientific">Perkinsus olseni</name>
    <name type="common">Perkinsus atlanticus</name>
    <dbReference type="NCBI Taxonomy" id="32597"/>
    <lineage>
        <taxon>Eukaryota</taxon>
        <taxon>Sar</taxon>
        <taxon>Alveolata</taxon>
        <taxon>Perkinsozoa</taxon>
        <taxon>Perkinsea</taxon>
        <taxon>Perkinsida</taxon>
        <taxon>Perkinsidae</taxon>
        <taxon>Perkinsus</taxon>
    </lineage>
</organism>
<dbReference type="EMBL" id="JABANM010021491">
    <property type="protein sequence ID" value="KAF4721148.1"/>
    <property type="molecule type" value="Genomic_DNA"/>
</dbReference>
<name>A0A7J6RKG1_PEROL</name>